<dbReference type="KEGG" id="pbu:L21SP3_02253"/>
<feature type="transmembrane region" description="Helical" evidence="1">
    <location>
        <begin position="18"/>
        <end position="34"/>
    </location>
</feature>
<accession>A0A1Q2HSV3</accession>
<dbReference type="AlphaFoldDB" id="A0A1Q2HSV3"/>
<protein>
    <submittedName>
        <fullName evidence="2">Uncharacterized protein</fullName>
    </submittedName>
</protein>
<keyword evidence="1" id="KW-1133">Transmembrane helix</keyword>
<keyword evidence="1" id="KW-0812">Transmembrane</keyword>
<dbReference type="RefSeq" id="WP_077541610.1">
    <property type="nucleotide sequence ID" value="NZ_CP019633.1"/>
</dbReference>
<dbReference type="OrthoDB" id="9876989at2"/>
<name>A0A1Q2HSV3_9BACT</name>
<evidence type="ECO:0000256" key="1">
    <source>
        <dbReference type="SAM" id="Phobius"/>
    </source>
</evidence>
<dbReference type="STRING" id="1940790.L21SP3_02253"/>
<organism evidence="2 3">
    <name type="scientific">Sedimentisphaera cyanobacteriorum</name>
    <dbReference type="NCBI Taxonomy" id="1940790"/>
    <lineage>
        <taxon>Bacteria</taxon>
        <taxon>Pseudomonadati</taxon>
        <taxon>Planctomycetota</taxon>
        <taxon>Phycisphaerae</taxon>
        <taxon>Sedimentisphaerales</taxon>
        <taxon>Sedimentisphaeraceae</taxon>
        <taxon>Sedimentisphaera</taxon>
    </lineage>
</organism>
<sequence length="75" mass="8289">MIASFTAPIDISCNPQQFLWAIPLLVIVCFVVRLEKNTVFDGAKIFKETLRLSLCAAGVMVLLALIIFGIVELFC</sequence>
<proteinExistence type="predicted"/>
<keyword evidence="3" id="KW-1185">Reference proteome</keyword>
<keyword evidence="1" id="KW-0472">Membrane</keyword>
<evidence type="ECO:0000313" key="2">
    <source>
        <dbReference type="EMBL" id="AQQ10421.1"/>
    </source>
</evidence>
<evidence type="ECO:0000313" key="3">
    <source>
        <dbReference type="Proteomes" id="UP000188273"/>
    </source>
</evidence>
<gene>
    <name evidence="2" type="ORF">L21SP3_02253</name>
</gene>
<dbReference type="EMBL" id="CP019633">
    <property type="protein sequence ID" value="AQQ10421.1"/>
    <property type="molecule type" value="Genomic_DNA"/>
</dbReference>
<dbReference type="Proteomes" id="UP000188273">
    <property type="component" value="Chromosome"/>
</dbReference>
<feature type="transmembrane region" description="Helical" evidence="1">
    <location>
        <begin position="54"/>
        <end position="74"/>
    </location>
</feature>
<reference evidence="3" key="1">
    <citation type="submission" date="2017-02" db="EMBL/GenBank/DDBJ databases">
        <title>Comparative genomics and description of representatives of a novel lineage of planctomycetes thriving in anoxic sediments.</title>
        <authorList>
            <person name="Spring S."/>
            <person name="Bunk B."/>
            <person name="Sproer C."/>
            <person name="Klenk H.-P."/>
        </authorList>
    </citation>
    <scope>NUCLEOTIDE SEQUENCE [LARGE SCALE GENOMIC DNA]</scope>
    <source>
        <strain evidence="3">L21-RPul-D3</strain>
    </source>
</reference>